<feature type="transmembrane region" description="Helical" evidence="8">
    <location>
        <begin position="38"/>
        <end position="59"/>
    </location>
</feature>
<name>A0AAV2QT72_MEGNR</name>
<organism evidence="9 10">
    <name type="scientific">Meganyctiphanes norvegica</name>
    <name type="common">Northern krill</name>
    <name type="synonym">Thysanopoda norvegica</name>
    <dbReference type="NCBI Taxonomy" id="48144"/>
    <lineage>
        <taxon>Eukaryota</taxon>
        <taxon>Metazoa</taxon>
        <taxon>Ecdysozoa</taxon>
        <taxon>Arthropoda</taxon>
        <taxon>Crustacea</taxon>
        <taxon>Multicrustacea</taxon>
        <taxon>Malacostraca</taxon>
        <taxon>Eumalacostraca</taxon>
        <taxon>Eucarida</taxon>
        <taxon>Euphausiacea</taxon>
        <taxon>Euphausiidae</taxon>
        <taxon>Meganyctiphanes</taxon>
    </lineage>
</organism>
<sequence>SRIQGGFEPAACGARAIVITMRGCGCWCIRKWRLYISYTANITIFVFIMLILGAGFYVIRKSLKADVSNLNYILQTNSEVDILKNIPKYFFENNKINDADTIATVQSLQTYEINDYEENTGTSFNNDNTKLALNIPNEIYETEKYSMDNGDHCHTLPSITDLIFDKIYWQKYTFSNGKSLYMYSAYYDHREMFGKTSFVRINGLMNTKTKTKSFMCKLWFKIGNKKVEFSSIALNEIFHRRPRKATWGTIIATCEIPPEKYGEVPFAVSIVERKYEKPTNLLRVDYLQPKNNIKKKFAVCVKGLDFPSYDISIQLVEWFELLFILGVDKVYLYKFNLHPNISKVFEYYRNNDKLEVMPVNLPGDQPSDPQHVHKFIVSDVKEKNRQ</sequence>
<dbReference type="InterPro" id="IPR008166">
    <property type="entry name" value="Glyco_transf_92"/>
</dbReference>
<dbReference type="Proteomes" id="UP001497623">
    <property type="component" value="Unassembled WGS sequence"/>
</dbReference>
<evidence type="ECO:0000256" key="6">
    <source>
        <dbReference type="ARBA" id="ARBA00022989"/>
    </source>
</evidence>
<dbReference type="PANTHER" id="PTHR21461:SF69">
    <property type="entry name" value="GLYCOSYLTRANSFERASE FAMILY 92 PROTEIN"/>
    <property type="match status" value="1"/>
</dbReference>
<evidence type="ECO:0000256" key="3">
    <source>
        <dbReference type="ARBA" id="ARBA00022676"/>
    </source>
</evidence>
<protein>
    <recommendedName>
        <fullName evidence="8">Glycosyltransferase family 92 protein</fullName>
        <ecNumber evidence="8">2.4.1.-</ecNumber>
    </recommendedName>
</protein>
<proteinExistence type="inferred from homology"/>
<reference evidence="9 10" key="1">
    <citation type="submission" date="2024-05" db="EMBL/GenBank/DDBJ databases">
        <authorList>
            <person name="Wallberg A."/>
        </authorList>
    </citation>
    <scope>NUCLEOTIDE SEQUENCE [LARGE SCALE GENOMIC DNA]</scope>
</reference>
<comment type="similarity">
    <text evidence="2 8">Belongs to the glycosyltransferase 92 family.</text>
</comment>
<feature type="non-terminal residue" evidence="9">
    <location>
        <position position="1"/>
    </location>
</feature>
<keyword evidence="3 8" id="KW-0328">Glycosyltransferase</keyword>
<keyword evidence="4 8" id="KW-0808">Transferase</keyword>
<keyword evidence="7 8" id="KW-0472">Membrane</keyword>
<dbReference type="GO" id="GO:0005737">
    <property type="term" value="C:cytoplasm"/>
    <property type="evidence" value="ECO:0007669"/>
    <property type="project" value="TreeGrafter"/>
</dbReference>
<accession>A0AAV2QT72</accession>
<dbReference type="GO" id="GO:0016757">
    <property type="term" value="F:glycosyltransferase activity"/>
    <property type="evidence" value="ECO:0007669"/>
    <property type="project" value="UniProtKB-UniRule"/>
</dbReference>
<evidence type="ECO:0000313" key="10">
    <source>
        <dbReference type="Proteomes" id="UP001497623"/>
    </source>
</evidence>
<evidence type="ECO:0000256" key="7">
    <source>
        <dbReference type="ARBA" id="ARBA00023136"/>
    </source>
</evidence>
<evidence type="ECO:0000256" key="8">
    <source>
        <dbReference type="RuleBase" id="RU366017"/>
    </source>
</evidence>
<evidence type="ECO:0000256" key="5">
    <source>
        <dbReference type="ARBA" id="ARBA00022692"/>
    </source>
</evidence>
<evidence type="ECO:0000256" key="1">
    <source>
        <dbReference type="ARBA" id="ARBA00004167"/>
    </source>
</evidence>
<dbReference type="Pfam" id="PF01697">
    <property type="entry name" value="Glyco_transf_92"/>
    <property type="match status" value="1"/>
</dbReference>
<gene>
    <name evidence="9" type="ORF">MNOR_LOCUS16805</name>
</gene>
<keyword evidence="10" id="KW-1185">Reference proteome</keyword>
<dbReference type="PANTHER" id="PTHR21461">
    <property type="entry name" value="GLYCOSYLTRANSFERASE FAMILY 92 PROTEIN"/>
    <property type="match status" value="1"/>
</dbReference>
<dbReference type="EMBL" id="CAXKWB010011224">
    <property type="protein sequence ID" value="CAL4100472.1"/>
    <property type="molecule type" value="Genomic_DNA"/>
</dbReference>
<dbReference type="GO" id="GO:0016020">
    <property type="term" value="C:membrane"/>
    <property type="evidence" value="ECO:0007669"/>
    <property type="project" value="UniProtKB-SubCell"/>
</dbReference>
<evidence type="ECO:0000256" key="4">
    <source>
        <dbReference type="ARBA" id="ARBA00022679"/>
    </source>
</evidence>
<dbReference type="EC" id="2.4.1.-" evidence="8"/>
<evidence type="ECO:0000313" key="9">
    <source>
        <dbReference type="EMBL" id="CAL4100472.1"/>
    </source>
</evidence>
<keyword evidence="5 8" id="KW-0812">Transmembrane</keyword>
<dbReference type="AlphaFoldDB" id="A0AAV2QT72"/>
<keyword evidence="6 8" id="KW-1133">Transmembrane helix</keyword>
<comment type="caution">
    <text evidence="9">The sequence shown here is derived from an EMBL/GenBank/DDBJ whole genome shotgun (WGS) entry which is preliminary data.</text>
</comment>
<comment type="subcellular location">
    <subcellularLocation>
        <location evidence="1">Membrane</location>
        <topology evidence="1">Single-pass membrane protein</topology>
    </subcellularLocation>
</comment>
<feature type="non-terminal residue" evidence="9">
    <location>
        <position position="386"/>
    </location>
</feature>
<evidence type="ECO:0000256" key="2">
    <source>
        <dbReference type="ARBA" id="ARBA00007647"/>
    </source>
</evidence>